<dbReference type="Gene3D" id="2.70.98.70">
    <property type="match status" value="1"/>
</dbReference>
<evidence type="ECO:0000313" key="7">
    <source>
        <dbReference type="EMBL" id="AUX41207.1"/>
    </source>
</evidence>
<evidence type="ECO:0000259" key="6">
    <source>
        <dbReference type="Pfam" id="PF16889"/>
    </source>
</evidence>
<dbReference type="Proteomes" id="UP000238348">
    <property type="component" value="Chromosome"/>
</dbReference>
<evidence type="ECO:0000313" key="8">
    <source>
        <dbReference type="Proteomes" id="UP000238348"/>
    </source>
</evidence>
<dbReference type="GO" id="GO:0016829">
    <property type="term" value="F:lyase activity"/>
    <property type="evidence" value="ECO:0007669"/>
    <property type="project" value="UniProtKB-KW"/>
</dbReference>
<dbReference type="Gene3D" id="1.50.10.100">
    <property type="entry name" value="Chondroitin AC/alginate lyase"/>
    <property type="match status" value="1"/>
</dbReference>
<reference evidence="7 8" key="1">
    <citation type="submission" date="2015-09" db="EMBL/GenBank/DDBJ databases">
        <title>Sorangium comparison.</title>
        <authorList>
            <person name="Zaburannyi N."/>
            <person name="Bunk B."/>
            <person name="Overmann J."/>
            <person name="Mueller R."/>
        </authorList>
    </citation>
    <scope>NUCLEOTIDE SEQUENCE [LARGE SCALE GENOMIC DNA]</scope>
    <source>
        <strain evidence="7 8">So ce26</strain>
    </source>
</reference>
<dbReference type="InterPro" id="IPR008929">
    <property type="entry name" value="Chondroitin_lyas"/>
</dbReference>
<name>A0A2L0EPG1_SORCE</name>
<dbReference type="GO" id="GO:0042597">
    <property type="term" value="C:periplasmic space"/>
    <property type="evidence" value="ECO:0007669"/>
    <property type="project" value="UniProtKB-SubCell"/>
</dbReference>
<evidence type="ECO:0000256" key="4">
    <source>
        <dbReference type="ARBA" id="ARBA00023239"/>
    </source>
</evidence>
<dbReference type="AlphaFoldDB" id="A0A2L0EPG1"/>
<organism evidence="7 8">
    <name type="scientific">Sorangium cellulosum</name>
    <name type="common">Polyangium cellulosum</name>
    <dbReference type="NCBI Taxonomy" id="56"/>
    <lineage>
        <taxon>Bacteria</taxon>
        <taxon>Pseudomonadati</taxon>
        <taxon>Myxococcota</taxon>
        <taxon>Polyangia</taxon>
        <taxon>Polyangiales</taxon>
        <taxon>Polyangiaceae</taxon>
        <taxon>Sorangium</taxon>
    </lineage>
</organism>
<keyword evidence="3" id="KW-0574">Periplasm</keyword>
<dbReference type="PANTHER" id="PTHR39210">
    <property type="entry name" value="HEPARIN-SULFATE LYASE"/>
    <property type="match status" value="1"/>
</dbReference>
<evidence type="ECO:0000256" key="2">
    <source>
        <dbReference type="ARBA" id="ARBA00022729"/>
    </source>
</evidence>
<feature type="domain" description="Heparin-sulfate lyase N-terminal" evidence="6">
    <location>
        <begin position="160"/>
        <end position="271"/>
    </location>
</feature>
<comment type="subcellular location">
    <subcellularLocation>
        <location evidence="1">Periplasm</location>
    </subcellularLocation>
</comment>
<dbReference type="InterPro" id="IPR031680">
    <property type="entry name" value="Hepar_II_III_N"/>
</dbReference>
<evidence type="ECO:0000259" key="5">
    <source>
        <dbReference type="Pfam" id="PF07940"/>
    </source>
</evidence>
<dbReference type="Pfam" id="PF07940">
    <property type="entry name" value="Hepar_II_III_C"/>
    <property type="match status" value="1"/>
</dbReference>
<feature type="domain" description="Heparinase II/III-like C-terminal" evidence="5">
    <location>
        <begin position="307"/>
        <end position="464"/>
    </location>
</feature>
<keyword evidence="4" id="KW-0456">Lyase</keyword>
<dbReference type="PANTHER" id="PTHR39210:SF1">
    <property type="entry name" value="HEPARIN-SULFATE LYASE"/>
    <property type="match status" value="1"/>
</dbReference>
<sequence>MRAMSFSSRAARLARTVRSLHPLQVIARPVSLTLARAIRRTPGAGAPRLRAGWPPADPFLHAFAARDRARAAARLARLPQGAKLRDYEATYGFELLGDDPPPPGALPSAPGFAFDPYPASVRARQLAVAARLGARGAGRDVELARACRAVLVQPELHLLGNHVLENGLALACGGAAAEGIEADVWWRAGCALLAWQLPEQFLADGGHFEGSASYHLWLLTGLLEAIELADASGRGAPDLWRETARAALAWAAAVRAPDGTYPLFNDAALDAAPALDDVLSLGDTCGLSVYRGAAGEARAADATGEARAALLDPTGWALLAAPGAWLAFDAGPDGAAYQPGHVHADALGFELWVDGARAVVDYGIESYGDGAGRAATRATRVHSTVEIDDTDSCEVWGGFRVGRRARARLLELGADGGSARAEASHDGYAWLPGGPEHRRRLDLQRGRLEITDTVTGPFRRAVSRLRLDAGAAARLRVTADGDPAPPRPDRWYPRHGDALPAVVHAREIPPGGVLRWVLEW</sequence>
<protein>
    <submittedName>
        <fullName evidence="7">Uncharacterized protein</fullName>
    </submittedName>
</protein>
<dbReference type="InterPro" id="IPR012480">
    <property type="entry name" value="Hepar_II_III_C"/>
</dbReference>
<evidence type="ECO:0000256" key="3">
    <source>
        <dbReference type="ARBA" id="ARBA00022764"/>
    </source>
</evidence>
<proteinExistence type="predicted"/>
<gene>
    <name evidence="7" type="ORF">SOCE26_026170</name>
</gene>
<evidence type="ECO:0000256" key="1">
    <source>
        <dbReference type="ARBA" id="ARBA00004418"/>
    </source>
</evidence>
<dbReference type="SUPFAM" id="SSF48230">
    <property type="entry name" value="Chondroitin AC/alginate lyase"/>
    <property type="match status" value="1"/>
</dbReference>
<dbReference type="Pfam" id="PF16889">
    <property type="entry name" value="Hepar_II_III_N"/>
    <property type="match status" value="1"/>
</dbReference>
<dbReference type="EMBL" id="CP012673">
    <property type="protein sequence ID" value="AUX41207.1"/>
    <property type="molecule type" value="Genomic_DNA"/>
</dbReference>
<accession>A0A2L0EPG1</accession>
<keyword evidence="2" id="KW-0732">Signal</keyword>